<feature type="region of interest" description="Disordered" evidence="1">
    <location>
        <begin position="1"/>
        <end position="119"/>
    </location>
</feature>
<sequence length="119" mass="13045">MSKGFCDGDGRRRQRRRARVPITAAGYVTRFNYFERGYERGGSPQPPSQPAGAPSPGPGVGAPGPLSPPHDAQHPPPHAQHPPPHHQDAAAPRPRPTRPIDKSRTAWRNCEFETTLRFG</sequence>
<evidence type="ECO:0000313" key="2">
    <source>
        <dbReference type="EMBL" id="GBO99647.1"/>
    </source>
</evidence>
<feature type="compositionally biased region" description="Basic and acidic residues" evidence="1">
    <location>
        <begin position="1"/>
        <end position="11"/>
    </location>
</feature>
<keyword evidence="3" id="KW-1185">Reference proteome</keyword>
<feature type="compositionally biased region" description="Pro residues" evidence="1">
    <location>
        <begin position="44"/>
        <end position="57"/>
    </location>
</feature>
<evidence type="ECO:0000256" key="1">
    <source>
        <dbReference type="SAM" id="MobiDB-lite"/>
    </source>
</evidence>
<comment type="caution">
    <text evidence="2">The sequence shown here is derived from an EMBL/GenBank/DDBJ whole genome shotgun (WGS) entry which is preliminary data.</text>
</comment>
<reference evidence="2 3" key="1">
    <citation type="journal article" date="2019" name="Commun. Biol.">
        <title>The bagworm genome reveals a unique fibroin gene that provides high tensile strength.</title>
        <authorList>
            <person name="Kono N."/>
            <person name="Nakamura H."/>
            <person name="Ohtoshi R."/>
            <person name="Tomita M."/>
            <person name="Numata K."/>
            <person name="Arakawa K."/>
        </authorList>
    </citation>
    <scope>NUCLEOTIDE SEQUENCE [LARGE SCALE GENOMIC DNA]</scope>
</reference>
<protein>
    <submittedName>
        <fullName evidence="2">Uncharacterized protein</fullName>
    </submittedName>
</protein>
<proteinExistence type="predicted"/>
<gene>
    <name evidence="2" type="ORF">EVAR_766_1</name>
</gene>
<name>A0A4C1SEQ5_EUMVA</name>
<dbReference type="Proteomes" id="UP000299102">
    <property type="component" value="Unassembled WGS sequence"/>
</dbReference>
<accession>A0A4C1SEQ5</accession>
<dbReference type="AlphaFoldDB" id="A0A4C1SEQ5"/>
<dbReference type="EMBL" id="BGZK01000003">
    <property type="protein sequence ID" value="GBO99647.1"/>
    <property type="molecule type" value="Genomic_DNA"/>
</dbReference>
<organism evidence="2 3">
    <name type="scientific">Eumeta variegata</name>
    <name type="common">Bagworm moth</name>
    <name type="synonym">Eumeta japonica</name>
    <dbReference type="NCBI Taxonomy" id="151549"/>
    <lineage>
        <taxon>Eukaryota</taxon>
        <taxon>Metazoa</taxon>
        <taxon>Ecdysozoa</taxon>
        <taxon>Arthropoda</taxon>
        <taxon>Hexapoda</taxon>
        <taxon>Insecta</taxon>
        <taxon>Pterygota</taxon>
        <taxon>Neoptera</taxon>
        <taxon>Endopterygota</taxon>
        <taxon>Lepidoptera</taxon>
        <taxon>Glossata</taxon>
        <taxon>Ditrysia</taxon>
        <taxon>Tineoidea</taxon>
        <taxon>Psychidae</taxon>
        <taxon>Oiketicinae</taxon>
        <taxon>Eumeta</taxon>
    </lineage>
</organism>
<evidence type="ECO:0000313" key="3">
    <source>
        <dbReference type="Proteomes" id="UP000299102"/>
    </source>
</evidence>